<keyword evidence="1" id="KW-0732">Signal</keyword>
<dbReference type="OrthoDB" id="7376530at2"/>
<sequence length="141" mass="15001">MRKSIVIALIVAASPLSGRAQQAPAAAPLPAPPLAAPAPPPLVLPEIVIGGEKRDNRPSAGCVEVQTGNTRGFKCLNQQLQRQVERINPSVNLPPVDAKSSDIKIGIVNMPAVQQQYGSNFGRSVIPFRPPLPTYTSPVRR</sequence>
<accession>A0A345ZUU6</accession>
<proteinExistence type="predicted"/>
<protein>
    <submittedName>
        <fullName evidence="2">Uncharacterized protein</fullName>
    </submittedName>
</protein>
<feature type="chain" id="PRO_5016674560" evidence="1">
    <location>
        <begin position="23"/>
        <end position="141"/>
    </location>
</feature>
<dbReference type="AlphaFoldDB" id="A0A345ZUU6"/>
<dbReference type="KEGG" id="ptaw:DW352_09325"/>
<dbReference type="EMBL" id="CP031417">
    <property type="protein sequence ID" value="AXK80693.1"/>
    <property type="molecule type" value="Genomic_DNA"/>
</dbReference>
<keyword evidence="3" id="KW-1185">Reference proteome</keyword>
<dbReference type="RefSeq" id="WP_115690592.1">
    <property type="nucleotide sequence ID" value="NZ_CP031417.1"/>
</dbReference>
<evidence type="ECO:0000313" key="2">
    <source>
        <dbReference type="EMBL" id="AXK80693.1"/>
    </source>
</evidence>
<feature type="signal peptide" evidence="1">
    <location>
        <begin position="1"/>
        <end position="22"/>
    </location>
</feature>
<name>A0A345ZUU6_9HYPH</name>
<dbReference type="Proteomes" id="UP000254889">
    <property type="component" value="Chromosome"/>
</dbReference>
<evidence type="ECO:0000256" key="1">
    <source>
        <dbReference type="SAM" id="SignalP"/>
    </source>
</evidence>
<reference evidence="2 3" key="1">
    <citation type="submission" date="2018-07" db="EMBL/GenBank/DDBJ databases">
        <authorList>
            <person name="Quirk P.G."/>
            <person name="Krulwich T.A."/>
        </authorList>
    </citation>
    <scope>NUCLEOTIDE SEQUENCE [LARGE SCALE GENOMIC DNA]</scope>
    <source>
        <strain evidence="2 3">CC-BB4</strain>
    </source>
</reference>
<organism evidence="2 3">
    <name type="scientific">Pseudolabrys taiwanensis</name>
    <dbReference type="NCBI Taxonomy" id="331696"/>
    <lineage>
        <taxon>Bacteria</taxon>
        <taxon>Pseudomonadati</taxon>
        <taxon>Pseudomonadota</taxon>
        <taxon>Alphaproteobacteria</taxon>
        <taxon>Hyphomicrobiales</taxon>
        <taxon>Xanthobacteraceae</taxon>
        <taxon>Pseudolabrys</taxon>
    </lineage>
</organism>
<gene>
    <name evidence="2" type="ORF">DW352_09325</name>
</gene>
<evidence type="ECO:0000313" key="3">
    <source>
        <dbReference type="Proteomes" id="UP000254889"/>
    </source>
</evidence>